<feature type="transmembrane region" description="Helical" evidence="1">
    <location>
        <begin position="121"/>
        <end position="138"/>
    </location>
</feature>
<feature type="domain" description="CAAX prenyl protease 2/Lysostaphin resistance protein A-like" evidence="2">
    <location>
        <begin position="125"/>
        <end position="225"/>
    </location>
</feature>
<accession>H3SDM4</accession>
<feature type="transmembrane region" description="Helical" evidence="1">
    <location>
        <begin position="43"/>
        <end position="62"/>
    </location>
</feature>
<proteinExistence type="predicted"/>
<dbReference type="InterPro" id="IPR003675">
    <property type="entry name" value="Rce1/LyrA-like_dom"/>
</dbReference>
<dbReference type="OrthoDB" id="6059004at2"/>
<organism evidence="3 4">
    <name type="scientific">Paenibacillus dendritiformis C454</name>
    <dbReference type="NCBI Taxonomy" id="1131935"/>
    <lineage>
        <taxon>Bacteria</taxon>
        <taxon>Bacillati</taxon>
        <taxon>Bacillota</taxon>
        <taxon>Bacilli</taxon>
        <taxon>Bacillales</taxon>
        <taxon>Paenibacillaceae</taxon>
        <taxon>Paenibacillus</taxon>
    </lineage>
</organism>
<feature type="transmembrane region" description="Helical" evidence="1">
    <location>
        <begin position="254"/>
        <end position="276"/>
    </location>
</feature>
<evidence type="ECO:0000313" key="4">
    <source>
        <dbReference type="Proteomes" id="UP000003900"/>
    </source>
</evidence>
<evidence type="ECO:0000256" key="1">
    <source>
        <dbReference type="SAM" id="Phobius"/>
    </source>
</evidence>
<feature type="transmembrane region" description="Helical" evidence="1">
    <location>
        <begin position="216"/>
        <end position="234"/>
    </location>
</feature>
<dbReference type="EMBL" id="AHKH01000015">
    <property type="protein sequence ID" value="EHQ62813.1"/>
    <property type="molecule type" value="Genomic_DNA"/>
</dbReference>
<comment type="caution">
    <text evidence="3">The sequence shown here is derived from an EMBL/GenBank/DDBJ whole genome shotgun (WGS) entry which is preliminary data.</text>
</comment>
<name>H3SDM4_9BACL</name>
<dbReference type="Pfam" id="PF02517">
    <property type="entry name" value="Rce1-like"/>
    <property type="match status" value="1"/>
</dbReference>
<feature type="transmembrane region" description="Helical" evidence="1">
    <location>
        <begin position="191"/>
        <end position="209"/>
    </location>
</feature>
<dbReference type="Proteomes" id="UP000003900">
    <property type="component" value="Unassembled WGS sequence"/>
</dbReference>
<protein>
    <recommendedName>
        <fullName evidence="2">CAAX prenyl protease 2/Lysostaphin resistance protein A-like domain-containing protein</fullName>
    </recommendedName>
</protein>
<keyword evidence="1" id="KW-1133">Transmembrane helix</keyword>
<evidence type="ECO:0000313" key="3">
    <source>
        <dbReference type="EMBL" id="EHQ62813.1"/>
    </source>
</evidence>
<dbReference type="STRING" id="1131935.PDENDC454_07925"/>
<dbReference type="GO" id="GO:0080120">
    <property type="term" value="P:CAAX-box protein maturation"/>
    <property type="evidence" value="ECO:0007669"/>
    <property type="project" value="UniProtKB-ARBA"/>
</dbReference>
<keyword evidence="4" id="KW-1185">Reference proteome</keyword>
<dbReference type="AlphaFoldDB" id="H3SDM4"/>
<evidence type="ECO:0000259" key="2">
    <source>
        <dbReference type="Pfam" id="PF02517"/>
    </source>
</evidence>
<feature type="transmembrane region" description="Helical" evidence="1">
    <location>
        <begin position="158"/>
        <end position="179"/>
    </location>
</feature>
<keyword evidence="1" id="KW-0812">Transmembrane</keyword>
<gene>
    <name evidence="3" type="ORF">PDENDC454_07925</name>
</gene>
<feature type="transmembrane region" description="Helical" evidence="1">
    <location>
        <begin position="83"/>
        <end position="109"/>
    </location>
</feature>
<keyword evidence="1" id="KW-0472">Membrane</keyword>
<reference evidence="3 4" key="1">
    <citation type="journal article" date="2012" name="J. Bacteriol.">
        <title>Genome Sequence of the Pattern-Forming Social Bacterium Paenibacillus dendritiformis C454 Chiral Morphotype.</title>
        <authorList>
            <person name="Sirota-Madi A."/>
            <person name="Olender T."/>
            <person name="Helman Y."/>
            <person name="Brainis I."/>
            <person name="Finkelshtein A."/>
            <person name="Roth D."/>
            <person name="Hagai E."/>
            <person name="Leshkowitz D."/>
            <person name="Brodsky L."/>
            <person name="Galatenko V."/>
            <person name="Nikolaev V."/>
            <person name="Gutnick D.L."/>
            <person name="Lancet D."/>
            <person name="Ben-Jacob E."/>
        </authorList>
    </citation>
    <scope>NUCLEOTIDE SEQUENCE [LARGE SCALE GENOMIC DNA]</scope>
    <source>
        <strain evidence="3 4">C454</strain>
    </source>
</reference>
<dbReference type="PATRIC" id="fig|1131935.3.peg.1617"/>
<dbReference type="GO" id="GO:0004175">
    <property type="term" value="F:endopeptidase activity"/>
    <property type="evidence" value="ECO:0007669"/>
    <property type="project" value="UniProtKB-ARBA"/>
</dbReference>
<sequence length="298" mass="33168">MKDKKWILLVLAGWSTLVVSLFLAGLAGDAANQLLGLSGNSRTFVQGIVMSGLVVPIILYLYPHVYKITGVQSKPSVYSWKRLPHFMTGVLLATALASLGFIIASSQGWVVIEKWHTPDQWLAALITNVIVAFLYEALPEELGLRGMLYDLLRHRFAAWLAVLFQIILFILVPVTATWLQVLCGFPPGNTINVFYVTLILSFGTCLQLLRLWTGSLWASIGFHLAYLEIIRFVIFPHKYGGPIITFHESEPGLAWLISVSMIIVGGIVVSLVILGAKRFIRKRDNRQEAAQLYGQSDK</sequence>